<sequence>MINAPLGGSNMALFEVFHGNKSSKKNKNYFYGKVHSKNVKKTEAIYSLMVNVRNVEYDQAIYMDRSRNVSMSDYRMFFSPREIIQYEKNKYIHEQIHNLMSKTDIRICCISATTISSTISFYDYDTKTTHYVSGDGRTTADSINICEDYIGKADVLKINVEDNTYEPLAISNQGNSHVKIKNFIRNKIESQN</sequence>
<organism evidence="1 2">
    <name type="scientific">Intoshia linei</name>
    <dbReference type="NCBI Taxonomy" id="1819745"/>
    <lineage>
        <taxon>Eukaryota</taxon>
        <taxon>Metazoa</taxon>
        <taxon>Spiralia</taxon>
        <taxon>Lophotrochozoa</taxon>
        <taxon>Mesozoa</taxon>
        <taxon>Orthonectida</taxon>
        <taxon>Rhopaluridae</taxon>
        <taxon>Intoshia</taxon>
    </lineage>
</organism>
<protein>
    <submittedName>
        <fullName evidence="1">Uncharacterized protein</fullName>
    </submittedName>
</protein>
<comment type="caution">
    <text evidence="1">The sequence shown here is derived from an EMBL/GenBank/DDBJ whole genome shotgun (WGS) entry which is preliminary data.</text>
</comment>
<dbReference type="Proteomes" id="UP000078046">
    <property type="component" value="Unassembled WGS sequence"/>
</dbReference>
<evidence type="ECO:0000313" key="2">
    <source>
        <dbReference type="Proteomes" id="UP000078046"/>
    </source>
</evidence>
<reference evidence="1 2" key="1">
    <citation type="submission" date="2016-04" db="EMBL/GenBank/DDBJ databases">
        <title>The genome of Intoshia linei affirms orthonectids as highly simplified spiralians.</title>
        <authorList>
            <person name="Mikhailov K.V."/>
            <person name="Slusarev G.S."/>
            <person name="Nikitin M.A."/>
            <person name="Logacheva M.D."/>
            <person name="Penin A."/>
            <person name="Aleoshin V."/>
            <person name="Panchin Y.V."/>
        </authorList>
    </citation>
    <scope>NUCLEOTIDE SEQUENCE [LARGE SCALE GENOMIC DNA]</scope>
    <source>
        <strain evidence="1">Intl2013</strain>
        <tissue evidence="1">Whole animal</tissue>
    </source>
</reference>
<evidence type="ECO:0000313" key="1">
    <source>
        <dbReference type="EMBL" id="OAF66782.1"/>
    </source>
</evidence>
<accession>A0A177AZ67</accession>
<proteinExistence type="predicted"/>
<dbReference type="EMBL" id="LWCA01000831">
    <property type="protein sequence ID" value="OAF66782.1"/>
    <property type="molecule type" value="Genomic_DNA"/>
</dbReference>
<name>A0A177AZ67_9BILA</name>
<gene>
    <name evidence="1" type="ORF">A3Q56_05447</name>
</gene>
<keyword evidence="2" id="KW-1185">Reference proteome</keyword>
<dbReference type="AlphaFoldDB" id="A0A177AZ67"/>